<evidence type="ECO:0000313" key="2">
    <source>
        <dbReference type="Proteomes" id="UP000034798"/>
    </source>
</evidence>
<name>A0A0G0FJW5_9BACT</name>
<comment type="caution">
    <text evidence="1">The sequence shown here is derived from an EMBL/GenBank/DDBJ whole genome shotgun (WGS) entry which is preliminary data.</text>
</comment>
<dbReference type="AlphaFoldDB" id="A0A0G0FJW5"/>
<organism evidence="1 2">
    <name type="scientific">Candidatus Nomurabacteria bacterium GW2011_GWC2_35_8</name>
    <dbReference type="NCBI Taxonomy" id="1618752"/>
    <lineage>
        <taxon>Bacteria</taxon>
        <taxon>Candidatus Nomuraibacteriota</taxon>
    </lineage>
</organism>
<dbReference type="Proteomes" id="UP000034798">
    <property type="component" value="Unassembled WGS sequence"/>
</dbReference>
<protein>
    <submittedName>
        <fullName evidence="1">Uncharacterized protein</fullName>
    </submittedName>
</protein>
<proteinExistence type="predicted"/>
<dbReference type="EMBL" id="LBQZ01000038">
    <property type="protein sequence ID" value="KKP87750.1"/>
    <property type="molecule type" value="Genomic_DNA"/>
</dbReference>
<reference evidence="1 2" key="1">
    <citation type="journal article" date="2015" name="Nature">
        <title>rRNA introns, odd ribosomes, and small enigmatic genomes across a large radiation of phyla.</title>
        <authorList>
            <person name="Brown C.T."/>
            <person name="Hug L.A."/>
            <person name="Thomas B.C."/>
            <person name="Sharon I."/>
            <person name="Castelle C.J."/>
            <person name="Singh A."/>
            <person name="Wilkins M.J."/>
            <person name="Williams K.H."/>
            <person name="Banfield J.F."/>
        </authorList>
    </citation>
    <scope>NUCLEOTIDE SEQUENCE [LARGE SCALE GENOMIC DNA]</scope>
</reference>
<accession>A0A0G0FJW5</accession>
<evidence type="ECO:0000313" key="1">
    <source>
        <dbReference type="EMBL" id="KKP87750.1"/>
    </source>
</evidence>
<sequence length="133" mass="15466">MITFNEGYNPQGSQEGIEIIEKSIVQKNKEFHKQYTILTLELEKIIKAISLAETEAGAESDLREFEKALELLRSIDILEKALVFFLERNVAELEKLHEDPKKVDAIKESISFFQEKNKETLDNIRDIKEKLKK</sequence>
<gene>
    <name evidence="1" type="ORF">UR91_C0038G0006</name>
</gene>